<dbReference type="CDD" id="cd02696">
    <property type="entry name" value="MurNAc-LAA"/>
    <property type="match status" value="1"/>
</dbReference>
<dbReference type="RefSeq" id="WP_136935565.1">
    <property type="nucleotide sequence ID" value="NZ_SSMQ01000091.1"/>
</dbReference>
<evidence type="ECO:0000256" key="4">
    <source>
        <dbReference type="SAM" id="SignalP"/>
    </source>
</evidence>
<dbReference type="EC" id="3.5.1.28" evidence="2"/>
<evidence type="ECO:0000313" key="7">
    <source>
        <dbReference type="Proteomes" id="UP000309215"/>
    </source>
</evidence>
<proteinExistence type="predicted"/>
<dbReference type="InterPro" id="IPR002508">
    <property type="entry name" value="MurNAc-LAA_cat"/>
</dbReference>
<protein>
    <recommendedName>
        <fullName evidence="2">N-acetylmuramoyl-L-alanine amidase</fullName>
        <ecNumber evidence="2">3.5.1.28</ecNumber>
    </recommendedName>
</protein>
<gene>
    <name evidence="6" type="ORF">E8A74_46175</name>
</gene>
<dbReference type="SMART" id="SM00646">
    <property type="entry name" value="Ami_3"/>
    <property type="match status" value="1"/>
</dbReference>
<comment type="caution">
    <text evidence="6">The sequence shown here is derived from an EMBL/GenBank/DDBJ whole genome shotgun (WGS) entry which is preliminary data.</text>
</comment>
<feature type="domain" description="MurNAc-LAA" evidence="5">
    <location>
        <begin position="118"/>
        <end position="270"/>
    </location>
</feature>
<evidence type="ECO:0000256" key="2">
    <source>
        <dbReference type="ARBA" id="ARBA00011901"/>
    </source>
</evidence>
<dbReference type="InterPro" id="IPR050695">
    <property type="entry name" value="N-acetylmuramoyl_amidase_3"/>
</dbReference>
<dbReference type="Gene3D" id="3.40.630.40">
    <property type="entry name" value="Zn-dependent exopeptidases"/>
    <property type="match status" value="1"/>
</dbReference>
<keyword evidence="7" id="KW-1185">Reference proteome</keyword>
<evidence type="ECO:0000313" key="6">
    <source>
        <dbReference type="EMBL" id="TKC95888.1"/>
    </source>
</evidence>
<dbReference type="GO" id="GO:0030288">
    <property type="term" value="C:outer membrane-bounded periplasmic space"/>
    <property type="evidence" value="ECO:0007669"/>
    <property type="project" value="TreeGrafter"/>
</dbReference>
<dbReference type="PANTHER" id="PTHR30404:SF0">
    <property type="entry name" value="N-ACETYLMURAMOYL-L-ALANINE AMIDASE AMIC"/>
    <property type="match status" value="1"/>
</dbReference>
<dbReference type="InterPro" id="IPR006311">
    <property type="entry name" value="TAT_signal"/>
</dbReference>
<sequence>MISRRSLLFGLAGAGAAAATTAVARSRGGRATRLPDPFGPLAALTPRFPVGFGVRRVFVDPGHGAAGNPGNSSCFCREEQDFTMAAGRALAAELRATGAFEVRLAREGPGPVAYQARVEDAEAWGAEVFLSLHSDVRGQTGERWNPAPGRECVVNLAAPGYSVLWSDEGEPKLTDARHALARAVARRMREAGFSAYAGVEYGDLYAVDPEQPGVFVDRHTPERRIFVLRRPKMPSVLVETHHALDPRDARRWDEPATLVVFASAVGAALVDVLGS</sequence>
<dbReference type="PANTHER" id="PTHR30404">
    <property type="entry name" value="N-ACETYLMURAMOYL-L-ALANINE AMIDASE"/>
    <property type="match status" value="1"/>
</dbReference>
<dbReference type="AlphaFoldDB" id="A0A4U1IPI0"/>
<dbReference type="SUPFAM" id="SSF53187">
    <property type="entry name" value="Zn-dependent exopeptidases"/>
    <property type="match status" value="1"/>
</dbReference>
<dbReference type="PROSITE" id="PS51318">
    <property type="entry name" value="TAT"/>
    <property type="match status" value="1"/>
</dbReference>
<evidence type="ECO:0000256" key="1">
    <source>
        <dbReference type="ARBA" id="ARBA00001561"/>
    </source>
</evidence>
<dbReference type="Pfam" id="PF01520">
    <property type="entry name" value="Amidase_3"/>
    <property type="match status" value="1"/>
</dbReference>
<dbReference type="GO" id="GO:0008745">
    <property type="term" value="F:N-acetylmuramoyl-L-alanine amidase activity"/>
    <property type="evidence" value="ECO:0007669"/>
    <property type="project" value="UniProtKB-EC"/>
</dbReference>
<name>A0A4U1IPI0_9BACT</name>
<organism evidence="6 7">
    <name type="scientific">Polyangium fumosum</name>
    <dbReference type="NCBI Taxonomy" id="889272"/>
    <lineage>
        <taxon>Bacteria</taxon>
        <taxon>Pseudomonadati</taxon>
        <taxon>Myxococcota</taxon>
        <taxon>Polyangia</taxon>
        <taxon>Polyangiales</taxon>
        <taxon>Polyangiaceae</taxon>
        <taxon>Polyangium</taxon>
    </lineage>
</organism>
<comment type="catalytic activity">
    <reaction evidence="1">
        <text>Hydrolyzes the link between N-acetylmuramoyl residues and L-amino acid residues in certain cell-wall glycopeptides.</text>
        <dbReference type="EC" id="3.5.1.28"/>
    </reaction>
</comment>
<keyword evidence="4" id="KW-0732">Signal</keyword>
<dbReference type="Proteomes" id="UP000309215">
    <property type="component" value="Unassembled WGS sequence"/>
</dbReference>
<keyword evidence="3" id="KW-0378">Hydrolase</keyword>
<reference evidence="6 7" key="1">
    <citation type="submission" date="2019-04" db="EMBL/GenBank/DDBJ databases">
        <authorList>
            <person name="Li Y."/>
            <person name="Wang J."/>
        </authorList>
    </citation>
    <scope>NUCLEOTIDE SEQUENCE [LARGE SCALE GENOMIC DNA]</scope>
    <source>
        <strain evidence="6 7">DSM 14668</strain>
    </source>
</reference>
<evidence type="ECO:0000256" key="3">
    <source>
        <dbReference type="ARBA" id="ARBA00022801"/>
    </source>
</evidence>
<dbReference type="EMBL" id="SSMQ01000091">
    <property type="protein sequence ID" value="TKC95888.1"/>
    <property type="molecule type" value="Genomic_DNA"/>
</dbReference>
<accession>A0A4U1IPI0</accession>
<dbReference type="GO" id="GO:0009253">
    <property type="term" value="P:peptidoglycan catabolic process"/>
    <property type="evidence" value="ECO:0007669"/>
    <property type="project" value="InterPro"/>
</dbReference>
<feature type="signal peptide" evidence="4">
    <location>
        <begin position="1"/>
        <end position="18"/>
    </location>
</feature>
<dbReference type="OrthoDB" id="5381914at2"/>
<feature type="chain" id="PRO_5020984396" description="N-acetylmuramoyl-L-alanine amidase" evidence="4">
    <location>
        <begin position="19"/>
        <end position="275"/>
    </location>
</feature>
<evidence type="ECO:0000259" key="5">
    <source>
        <dbReference type="SMART" id="SM00646"/>
    </source>
</evidence>